<dbReference type="SMART" id="SM00382">
    <property type="entry name" value="AAA"/>
    <property type="match status" value="1"/>
</dbReference>
<dbReference type="RefSeq" id="WP_344325139.1">
    <property type="nucleotide sequence ID" value="NZ_BAAASZ010000027.1"/>
</dbReference>
<dbReference type="SUPFAM" id="SSF90123">
    <property type="entry name" value="ABC transporter transmembrane region"/>
    <property type="match status" value="1"/>
</dbReference>
<dbReference type="PROSITE" id="PS50893">
    <property type="entry name" value="ABC_TRANSPORTER_2"/>
    <property type="match status" value="1"/>
</dbReference>
<dbReference type="SUPFAM" id="SSF52540">
    <property type="entry name" value="P-loop containing nucleoside triphosphate hydrolases"/>
    <property type="match status" value="1"/>
</dbReference>
<protein>
    <submittedName>
        <fullName evidence="11">NHLP bacteriocin export ABC transporter permease/ATPase subunit</fullName>
    </submittedName>
</protein>
<dbReference type="PROSITE" id="PS50929">
    <property type="entry name" value="ABC_TM1F"/>
    <property type="match status" value="1"/>
</dbReference>
<dbReference type="InterPro" id="IPR022515">
    <property type="entry name" value="NHPM_micro_ABC2"/>
</dbReference>
<dbReference type="InterPro" id="IPR011527">
    <property type="entry name" value="ABC1_TM_dom"/>
</dbReference>
<evidence type="ECO:0000259" key="9">
    <source>
        <dbReference type="PROSITE" id="PS50893"/>
    </source>
</evidence>
<sequence>MTSPPYHPTPYHSTDVGARPGPVPDPVVAALGGLGTAIDCTDVRSLSLEGPHVLWLVADGALDLFATGVARPGPWHFLGRLETGTLLLGPVEGPEHTLVGRPLRGCRLHRIELRELWRPGPGPGTSPDDTWGSGVWAGQYAGQPGPPGHHPGYLSPLEDAFARGIGRGLRVLYQAPSGGPATVEQAAGQAAGWDGADDDILWMQIVPGSVQYGAVYDASAAGALLVDAAMWQGMVDQQYRLLYALDRWIEQLERTHEDRTAAGIRAGEAARAQADRTLLASIGRGEESLPRTASGGSSGHADDDATFAACRLVARKAGITLTEPGKAGPVPDRADPIERIALASRVRTRTVRLGGRWWQEDVGPLVGRRRKDGAPVALLWRRGGYEAVDPTTGRRERVGRGEGADVEPTAVMFYRPLPDRPLGPLGLLRFGVRGTRAELRGLFLGGLVTVALGALVPIATGRVLGEYVPNAENGLIVQTALALIAAGVVSGAFMLMQNVSILRLEGRIEATLQPAVWDRLLRLPTTFFAGRSTGELAGAAMGVSAIRRALSGIGAVALQSVTVGTVNLVLLLVHSVPMALAAIAVLLVVAAVFLALGLWQLRYQRQLVRLGHRLDNQVFQTLRGLPKLRVAAAESFAYAAWAREFARTRELQRRIGRIRNAVAVLNAVYLPLCTLLMFVLLAGPARGTMSAAAFLTFNTAVTMMLSSATQLTGALISAAAVLPMFEQLRPVLREVPEVSGGDVPPGELSGDIEVRNLSYRYTDDGPLVLDDVSFRVRPGEFVAIVGASGCGKSTLLRLLVGFDGPTSGSVLYDGQDLAALDRAAVRRQCGVVLQNAQPLSGSILECICGAETFSVEEVWEAAEMAGLAEDIRAMPMGLHTVLSDGGGTVSGGQRQRLMIAQALIRKPRVLFFDEATSALDNETQSVVMESTRALRCTRVVIAHRLSTIMDADRVIVMAEGRIVQQGTPAELLADTGGLFHELVRRQIG</sequence>
<dbReference type="InterPro" id="IPR003439">
    <property type="entry name" value="ABC_transporter-like_ATP-bd"/>
</dbReference>
<evidence type="ECO:0000313" key="11">
    <source>
        <dbReference type="EMBL" id="GAA2452026.1"/>
    </source>
</evidence>
<organism evidence="11 12">
    <name type="scientific">Streptomyces macrosporus</name>
    <dbReference type="NCBI Taxonomy" id="44032"/>
    <lineage>
        <taxon>Bacteria</taxon>
        <taxon>Bacillati</taxon>
        <taxon>Actinomycetota</taxon>
        <taxon>Actinomycetes</taxon>
        <taxon>Kitasatosporales</taxon>
        <taxon>Streptomycetaceae</taxon>
        <taxon>Streptomyces</taxon>
    </lineage>
</organism>
<dbReference type="EMBL" id="BAAASZ010000027">
    <property type="protein sequence ID" value="GAA2452026.1"/>
    <property type="molecule type" value="Genomic_DNA"/>
</dbReference>
<dbReference type="Proteomes" id="UP001501638">
    <property type="component" value="Unassembled WGS sequence"/>
</dbReference>
<dbReference type="Gene3D" id="3.40.50.300">
    <property type="entry name" value="P-loop containing nucleotide triphosphate hydrolases"/>
    <property type="match status" value="1"/>
</dbReference>
<keyword evidence="3" id="KW-0547">Nucleotide-binding</keyword>
<evidence type="ECO:0000256" key="5">
    <source>
        <dbReference type="ARBA" id="ARBA00022989"/>
    </source>
</evidence>
<evidence type="ECO:0000256" key="8">
    <source>
        <dbReference type="SAM" id="Phobius"/>
    </source>
</evidence>
<keyword evidence="5 8" id="KW-1133">Transmembrane helix</keyword>
<keyword evidence="6 8" id="KW-0472">Membrane</keyword>
<feature type="region of interest" description="Disordered" evidence="7">
    <location>
        <begin position="1"/>
        <end position="23"/>
    </location>
</feature>
<dbReference type="CDD" id="cd07346">
    <property type="entry name" value="ABC_6TM_exporters"/>
    <property type="match status" value="1"/>
</dbReference>
<keyword evidence="2 8" id="KW-0812">Transmembrane</keyword>
<feature type="transmembrane region" description="Helical" evidence="8">
    <location>
        <begin position="703"/>
        <end position="725"/>
    </location>
</feature>
<evidence type="ECO:0000256" key="2">
    <source>
        <dbReference type="ARBA" id="ARBA00022692"/>
    </source>
</evidence>
<evidence type="ECO:0000256" key="7">
    <source>
        <dbReference type="SAM" id="MobiDB-lite"/>
    </source>
</evidence>
<evidence type="ECO:0000256" key="1">
    <source>
        <dbReference type="ARBA" id="ARBA00004651"/>
    </source>
</evidence>
<dbReference type="PANTHER" id="PTHR24221">
    <property type="entry name" value="ATP-BINDING CASSETTE SUB-FAMILY B"/>
    <property type="match status" value="1"/>
</dbReference>
<comment type="caution">
    <text evidence="11">The sequence shown here is derived from an EMBL/GenBank/DDBJ whole genome shotgun (WGS) entry which is preliminary data.</text>
</comment>
<keyword evidence="4" id="KW-0067">ATP-binding</keyword>
<feature type="domain" description="ABC transmembrane type-1" evidence="10">
    <location>
        <begin position="441"/>
        <end position="720"/>
    </location>
</feature>
<feature type="transmembrane region" description="Helical" evidence="8">
    <location>
        <begin position="661"/>
        <end position="683"/>
    </location>
</feature>
<evidence type="ECO:0000313" key="12">
    <source>
        <dbReference type="Proteomes" id="UP001501638"/>
    </source>
</evidence>
<dbReference type="InterPro" id="IPR039421">
    <property type="entry name" value="Type_1_exporter"/>
</dbReference>
<gene>
    <name evidence="11" type="ORF">GCM10010405_39720</name>
</gene>
<dbReference type="NCBIfam" id="TIGR03797">
    <property type="entry name" value="NHLM_micro_ABC2"/>
    <property type="match status" value="1"/>
</dbReference>
<feature type="transmembrane region" description="Helical" evidence="8">
    <location>
        <begin position="442"/>
        <end position="463"/>
    </location>
</feature>
<dbReference type="PANTHER" id="PTHR24221:SF654">
    <property type="entry name" value="ATP-BINDING CASSETTE SUB-FAMILY B MEMBER 6"/>
    <property type="match status" value="1"/>
</dbReference>
<evidence type="ECO:0000256" key="6">
    <source>
        <dbReference type="ARBA" id="ARBA00023136"/>
    </source>
</evidence>
<dbReference type="PROSITE" id="PS00211">
    <property type="entry name" value="ABC_TRANSPORTER_1"/>
    <property type="match status" value="1"/>
</dbReference>
<reference evidence="12" key="1">
    <citation type="journal article" date="2019" name="Int. J. Syst. Evol. Microbiol.">
        <title>The Global Catalogue of Microorganisms (GCM) 10K type strain sequencing project: providing services to taxonomists for standard genome sequencing and annotation.</title>
        <authorList>
            <consortium name="The Broad Institute Genomics Platform"/>
            <consortium name="The Broad Institute Genome Sequencing Center for Infectious Disease"/>
            <person name="Wu L."/>
            <person name="Ma J."/>
        </authorList>
    </citation>
    <scope>NUCLEOTIDE SEQUENCE [LARGE SCALE GENOMIC DNA]</scope>
    <source>
        <strain evidence="12">JCM 6305</strain>
    </source>
</reference>
<dbReference type="InterPro" id="IPR003593">
    <property type="entry name" value="AAA+_ATPase"/>
</dbReference>
<dbReference type="Pfam" id="PF00005">
    <property type="entry name" value="ABC_tran"/>
    <property type="match status" value="1"/>
</dbReference>
<proteinExistence type="predicted"/>
<dbReference type="InterPro" id="IPR017871">
    <property type="entry name" value="ABC_transporter-like_CS"/>
</dbReference>
<feature type="transmembrane region" description="Helical" evidence="8">
    <location>
        <begin position="549"/>
        <end position="573"/>
    </location>
</feature>
<comment type="subcellular location">
    <subcellularLocation>
        <location evidence="1">Cell membrane</location>
        <topology evidence="1">Multi-pass membrane protein</topology>
    </subcellularLocation>
</comment>
<dbReference type="InterPro" id="IPR036640">
    <property type="entry name" value="ABC1_TM_sf"/>
</dbReference>
<dbReference type="Gene3D" id="1.20.1560.10">
    <property type="entry name" value="ABC transporter type 1, transmembrane domain"/>
    <property type="match status" value="1"/>
</dbReference>
<keyword evidence="12" id="KW-1185">Reference proteome</keyword>
<feature type="domain" description="ABC transporter" evidence="9">
    <location>
        <begin position="752"/>
        <end position="984"/>
    </location>
</feature>
<dbReference type="InterPro" id="IPR027417">
    <property type="entry name" value="P-loop_NTPase"/>
</dbReference>
<name>A0ABP5XG37_9ACTN</name>
<evidence type="ECO:0000256" key="4">
    <source>
        <dbReference type="ARBA" id="ARBA00022840"/>
    </source>
</evidence>
<accession>A0ABP5XG37</accession>
<feature type="transmembrane region" description="Helical" evidence="8">
    <location>
        <begin position="579"/>
        <end position="599"/>
    </location>
</feature>
<evidence type="ECO:0000259" key="10">
    <source>
        <dbReference type="PROSITE" id="PS50929"/>
    </source>
</evidence>
<dbReference type="Pfam" id="PF00664">
    <property type="entry name" value="ABC_membrane"/>
    <property type="match status" value="1"/>
</dbReference>
<evidence type="ECO:0000256" key="3">
    <source>
        <dbReference type="ARBA" id="ARBA00022741"/>
    </source>
</evidence>
<feature type="transmembrane region" description="Helical" evidence="8">
    <location>
        <begin position="475"/>
        <end position="495"/>
    </location>
</feature>